<dbReference type="PANTHER" id="PTHR43685">
    <property type="entry name" value="GLYCOSYLTRANSFERASE"/>
    <property type="match status" value="1"/>
</dbReference>
<dbReference type="Pfam" id="PF13641">
    <property type="entry name" value="Glyco_tranf_2_3"/>
    <property type="match status" value="1"/>
</dbReference>
<evidence type="ECO:0000313" key="2">
    <source>
        <dbReference type="EMBL" id="MXQ08305.1"/>
    </source>
</evidence>
<reference evidence="2 3" key="2">
    <citation type="submission" date="2020-03" db="EMBL/GenBank/DDBJ databases">
        <title>Kangsaoukella pontilimi gen. nov., sp. nov., a new member of the family Rhodobacteraceae isolated from a tidal mudflat.</title>
        <authorList>
            <person name="Kim I.S."/>
        </authorList>
    </citation>
    <scope>NUCLEOTIDE SEQUENCE [LARGE SCALE GENOMIC DNA]</scope>
    <source>
        <strain evidence="2 3">GH1-50</strain>
    </source>
</reference>
<reference evidence="2 3" key="1">
    <citation type="submission" date="2019-12" db="EMBL/GenBank/DDBJ databases">
        <authorList>
            <person name="Lee S.D."/>
        </authorList>
    </citation>
    <scope>NUCLEOTIDE SEQUENCE [LARGE SCALE GENOMIC DNA]</scope>
    <source>
        <strain evidence="2 3">GH1-50</strain>
    </source>
</reference>
<evidence type="ECO:0000256" key="1">
    <source>
        <dbReference type="SAM" id="MobiDB-lite"/>
    </source>
</evidence>
<comment type="caution">
    <text evidence="2">The sequence shown here is derived from an EMBL/GenBank/DDBJ whole genome shotgun (WGS) entry which is preliminary data.</text>
</comment>
<dbReference type="InterPro" id="IPR050834">
    <property type="entry name" value="Glycosyltransf_2"/>
</dbReference>
<name>A0A7C9ISU1_9RHOB</name>
<sequence>MASHARPGWLARCLTSLGQLDYPAFEIVVAADAASIEALDPHPLRGAIRVVTVEGGNISVTRNAGIRASGGEWIAFLDDDAVAEPTWLTHYMDAAALLDVPALVGFVRGRNGISYQSAVASVDAEGETHTEHAGDGVAFVPSLKTGRALKLVGTNCLIRRDILLSVGGFDPAYRFFMDDTDLSIRLARAGHVAGVAPLAQVHHAFAPSGRRTRLRAPLDLTEVGRSTAIFAHRYRGAPPDEIKERLFQRERQRLVAHMVRGTCEPRDIAPRMATLEAGWREGAVLSPPYPEPIRAEGTFRRSACVALGHRVITARLFGRRAAILRAARIVAEGGRASVFSFSATSIRHRVRFLRPGIWVQTGGQFGRSLRSGPAFRWCSFADRVREEIRRVALLRGIGETAYFPDMATKGSRGIAAPRAAPEANSKHGTRGQL</sequence>
<keyword evidence="3" id="KW-1185">Reference proteome</keyword>
<dbReference type="AlphaFoldDB" id="A0A7C9ISU1"/>
<protein>
    <submittedName>
        <fullName evidence="2">Glycosyltransferase</fullName>
    </submittedName>
</protein>
<dbReference type="SUPFAM" id="SSF53448">
    <property type="entry name" value="Nucleotide-diphospho-sugar transferases"/>
    <property type="match status" value="1"/>
</dbReference>
<proteinExistence type="predicted"/>
<dbReference type="GO" id="GO:0016740">
    <property type="term" value="F:transferase activity"/>
    <property type="evidence" value="ECO:0007669"/>
    <property type="project" value="UniProtKB-KW"/>
</dbReference>
<keyword evidence="2" id="KW-0808">Transferase</keyword>
<accession>A0A7C9ISU1</accession>
<dbReference type="Gene3D" id="3.90.550.10">
    <property type="entry name" value="Spore Coat Polysaccharide Biosynthesis Protein SpsA, Chain A"/>
    <property type="match status" value="1"/>
</dbReference>
<dbReference type="Proteomes" id="UP000480350">
    <property type="component" value="Unassembled WGS sequence"/>
</dbReference>
<gene>
    <name evidence="2" type="ORF">GQ651_10660</name>
</gene>
<dbReference type="InterPro" id="IPR029044">
    <property type="entry name" value="Nucleotide-diphossugar_trans"/>
</dbReference>
<feature type="region of interest" description="Disordered" evidence="1">
    <location>
        <begin position="413"/>
        <end position="433"/>
    </location>
</feature>
<dbReference type="EMBL" id="WUPT01000002">
    <property type="protein sequence ID" value="MXQ08305.1"/>
    <property type="molecule type" value="Genomic_DNA"/>
</dbReference>
<evidence type="ECO:0000313" key="3">
    <source>
        <dbReference type="Proteomes" id="UP000480350"/>
    </source>
</evidence>
<dbReference type="PANTHER" id="PTHR43685:SF3">
    <property type="entry name" value="SLR2126 PROTEIN"/>
    <property type="match status" value="1"/>
</dbReference>
<organism evidence="2 3">
    <name type="scientific">Kangsaoukella pontilimi</name>
    <dbReference type="NCBI Taxonomy" id="2691042"/>
    <lineage>
        <taxon>Bacteria</taxon>
        <taxon>Pseudomonadati</taxon>
        <taxon>Pseudomonadota</taxon>
        <taxon>Alphaproteobacteria</taxon>
        <taxon>Rhodobacterales</taxon>
        <taxon>Paracoccaceae</taxon>
        <taxon>Kangsaoukella</taxon>
    </lineage>
</organism>